<proteinExistence type="predicted"/>
<evidence type="ECO:0000313" key="3">
    <source>
        <dbReference type="Proteomes" id="UP000660680"/>
    </source>
</evidence>
<dbReference type="Pfam" id="PF03756">
    <property type="entry name" value="AfsA"/>
    <property type="match status" value="1"/>
</dbReference>
<evidence type="ECO:0000313" key="2">
    <source>
        <dbReference type="EMBL" id="GGS24323.1"/>
    </source>
</evidence>
<evidence type="ECO:0000259" key="1">
    <source>
        <dbReference type="Pfam" id="PF03756"/>
    </source>
</evidence>
<keyword evidence="3" id="KW-1185">Reference proteome</keyword>
<gene>
    <name evidence="2" type="ORF">GCM10010171_16850</name>
</gene>
<dbReference type="EMBL" id="BMRB01000001">
    <property type="protein sequence ID" value="GGS24323.1"/>
    <property type="molecule type" value="Genomic_DNA"/>
</dbReference>
<sequence length="267" mass="28740">MDVQHRPTIHLVGERFSAFAANDGVATVNRFIGNIRGGLYDDLPHPVRLGAGQGVDASDWEVVAAELARRGLLSGFHLPAVPVVVPADLVHKRSQENVMLADARRRGPSRLAARLNLSDMNELVLDHVTGQHVAGMVLIEAARQLMHLANHELVVDGDAHSFVLCSLAAGFEGYVFPLGVDLECALTRLDTSKPARQDYSAEVLISQGGQTRARVRAEYQIVRTRSLTRQEAMLAAKAAASAEPDVPPRVCAAPVALRGERVPTTAS</sequence>
<organism evidence="2 3">
    <name type="scientific">Actinokineospora fastidiosa</name>
    <dbReference type="NCBI Taxonomy" id="1816"/>
    <lineage>
        <taxon>Bacteria</taxon>
        <taxon>Bacillati</taxon>
        <taxon>Actinomycetota</taxon>
        <taxon>Actinomycetes</taxon>
        <taxon>Pseudonocardiales</taxon>
        <taxon>Pseudonocardiaceae</taxon>
        <taxon>Actinokineospora</taxon>
    </lineage>
</organism>
<dbReference type="AlphaFoldDB" id="A0A918LA31"/>
<reference evidence="2" key="2">
    <citation type="submission" date="2020-09" db="EMBL/GenBank/DDBJ databases">
        <authorList>
            <person name="Sun Q."/>
            <person name="Ohkuma M."/>
        </authorList>
    </citation>
    <scope>NUCLEOTIDE SEQUENCE</scope>
    <source>
        <strain evidence="2">JCM 3276</strain>
    </source>
</reference>
<dbReference type="RefSeq" id="WP_189209646.1">
    <property type="nucleotide sequence ID" value="NZ_BMRB01000001.1"/>
</dbReference>
<accession>A0A918LA31</accession>
<dbReference type="Proteomes" id="UP000660680">
    <property type="component" value="Unassembled WGS sequence"/>
</dbReference>
<name>A0A918LA31_9PSEU</name>
<feature type="domain" description="A-factor biosynthesis hotdog" evidence="1">
    <location>
        <begin position="89"/>
        <end position="216"/>
    </location>
</feature>
<comment type="caution">
    <text evidence="2">The sequence shown here is derived from an EMBL/GenBank/DDBJ whole genome shotgun (WGS) entry which is preliminary data.</text>
</comment>
<protein>
    <submittedName>
        <fullName evidence="2">A-factor biosynthesis protein AfsA</fullName>
    </submittedName>
</protein>
<reference evidence="2" key="1">
    <citation type="journal article" date="2014" name="Int. J. Syst. Evol. Microbiol.">
        <title>Complete genome sequence of Corynebacterium casei LMG S-19264T (=DSM 44701T), isolated from a smear-ripened cheese.</title>
        <authorList>
            <consortium name="US DOE Joint Genome Institute (JGI-PGF)"/>
            <person name="Walter F."/>
            <person name="Albersmeier A."/>
            <person name="Kalinowski J."/>
            <person name="Ruckert C."/>
        </authorList>
    </citation>
    <scope>NUCLEOTIDE SEQUENCE</scope>
    <source>
        <strain evidence="2">JCM 3276</strain>
    </source>
</reference>
<dbReference type="InterPro" id="IPR005509">
    <property type="entry name" value="AfsA_hotdog_dom"/>
</dbReference>